<protein>
    <submittedName>
        <fullName evidence="2">Uncharacterized protein</fullName>
    </submittedName>
</protein>
<accession>A0A8T0QKS3</accession>
<keyword evidence="3" id="KW-1185">Reference proteome</keyword>
<reference evidence="2" key="1">
    <citation type="submission" date="2020-05" db="EMBL/GenBank/DDBJ databases">
        <title>WGS assembly of Panicum virgatum.</title>
        <authorList>
            <person name="Lovell J.T."/>
            <person name="Jenkins J."/>
            <person name="Shu S."/>
            <person name="Juenger T.E."/>
            <person name="Schmutz J."/>
        </authorList>
    </citation>
    <scope>NUCLEOTIDE SEQUENCE</scope>
    <source>
        <strain evidence="2">AP13</strain>
    </source>
</reference>
<comment type="caution">
    <text evidence="2">The sequence shown here is derived from an EMBL/GenBank/DDBJ whole genome shotgun (WGS) entry which is preliminary data.</text>
</comment>
<keyword evidence="1" id="KW-0812">Transmembrane</keyword>
<keyword evidence="1" id="KW-1133">Transmembrane helix</keyword>
<organism evidence="2 3">
    <name type="scientific">Panicum virgatum</name>
    <name type="common">Blackwell switchgrass</name>
    <dbReference type="NCBI Taxonomy" id="38727"/>
    <lineage>
        <taxon>Eukaryota</taxon>
        <taxon>Viridiplantae</taxon>
        <taxon>Streptophyta</taxon>
        <taxon>Embryophyta</taxon>
        <taxon>Tracheophyta</taxon>
        <taxon>Spermatophyta</taxon>
        <taxon>Magnoliopsida</taxon>
        <taxon>Liliopsida</taxon>
        <taxon>Poales</taxon>
        <taxon>Poaceae</taxon>
        <taxon>PACMAD clade</taxon>
        <taxon>Panicoideae</taxon>
        <taxon>Panicodae</taxon>
        <taxon>Paniceae</taxon>
        <taxon>Panicinae</taxon>
        <taxon>Panicum</taxon>
        <taxon>Panicum sect. Hiantes</taxon>
    </lineage>
</organism>
<evidence type="ECO:0000313" key="3">
    <source>
        <dbReference type="Proteomes" id="UP000823388"/>
    </source>
</evidence>
<evidence type="ECO:0000256" key="1">
    <source>
        <dbReference type="SAM" id="Phobius"/>
    </source>
</evidence>
<dbReference type="Proteomes" id="UP000823388">
    <property type="component" value="Chromosome 7K"/>
</dbReference>
<keyword evidence="1" id="KW-0472">Membrane</keyword>
<name>A0A8T0QKS3_PANVG</name>
<proteinExistence type="predicted"/>
<dbReference type="AlphaFoldDB" id="A0A8T0QKS3"/>
<gene>
    <name evidence="2" type="ORF">PVAP13_7KG111010</name>
</gene>
<dbReference type="EMBL" id="CM029049">
    <property type="protein sequence ID" value="KAG2571456.1"/>
    <property type="molecule type" value="Genomic_DNA"/>
</dbReference>
<sequence length="81" mass="9181">MVHSNFDASLTRPSWCMPTATKTTLDPTTVAQFEDDKAIMALTRRKRFEMLDEKGLMVVAIIYKTKVELVVMSAIFVAKKL</sequence>
<evidence type="ECO:0000313" key="2">
    <source>
        <dbReference type="EMBL" id="KAG2571456.1"/>
    </source>
</evidence>
<feature type="transmembrane region" description="Helical" evidence="1">
    <location>
        <begin position="55"/>
        <end position="78"/>
    </location>
</feature>